<dbReference type="PROSITE" id="PS51257">
    <property type="entry name" value="PROKAR_LIPOPROTEIN"/>
    <property type="match status" value="1"/>
</dbReference>
<dbReference type="Pfam" id="PF14092">
    <property type="entry name" value="DUF4270"/>
    <property type="match status" value="1"/>
</dbReference>
<dbReference type="InterPro" id="IPR025366">
    <property type="entry name" value="DUF4270"/>
</dbReference>
<sequence>MNYHTKDLLTLLISLFVLGGCTNPSGIGLDVDPEDQIRGVLTDTLTLQAATFLDDSARSSSFSSSQTMFGRFVDPMIGTTVADLAIAIGRPTTVPRIRPDAEIDSVILVLPYGTEYFGDTLSSTFSLRVRQLDENYTDGASSSKRWSVTNELLGSTTISRFRLSDTISVTKHIDGKDSVVKDIPQLRVALSPEFFKELFSESVDSALLSTVSGFNSHVKGLFLDVDADASSGIGGLVAFRGLANTTGIHLTYRQPNGKEGDDADTDTIRTFLPTTIQSSNVSPGVYGLATQVNRTYNEAVQVQLDNPEGNYETVYLQAPAGLRTRLRIPYIDSLKGRNIAVNKAELVLYVDEVSDEQFNAYAPRLTLYREDIAGRRQPVPDGDSRTSQNNFGQSGFGGDGRSLWYRYGTWRAFGGELDNARKRYVFQLTSYVQDLLLGKINSNEFFIAPAAFLDGQVPYYPVMNTGSRAIIQNVRNSDLRMKLNIYYTQIGD</sequence>
<proteinExistence type="predicted"/>
<accession>A0ABV7JQ28</accession>
<reference evidence="2" key="1">
    <citation type="journal article" date="2019" name="Int. J. Syst. Evol. Microbiol.">
        <title>The Global Catalogue of Microorganisms (GCM) 10K type strain sequencing project: providing services to taxonomists for standard genome sequencing and annotation.</title>
        <authorList>
            <consortium name="The Broad Institute Genomics Platform"/>
            <consortium name="The Broad Institute Genome Sequencing Center for Infectious Disease"/>
            <person name="Wu L."/>
            <person name="Ma J."/>
        </authorList>
    </citation>
    <scope>NUCLEOTIDE SEQUENCE [LARGE SCALE GENOMIC DNA]</scope>
    <source>
        <strain evidence="2">KCTC 52416</strain>
    </source>
</reference>
<organism evidence="1 2">
    <name type="scientific">Parapedobacter deserti</name>
    <dbReference type="NCBI Taxonomy" id="1912957"/>
    <lineage>
        <taxon>Bacteria</taxon>
        <taxon>Pseudomonadati</taxon>
        <taxon>Bacteroidota</taxon>
        <taxon>Sphingobacteriia</taxon>
        <taxon>Sphingobacteriales</taxon>
        <taxon>Sphingobacteriaceae</taxon>
        <taxon>Parapedobacter</taxon>
    </lineage>
</organism>
<gene>
    <name evidence="1" type="ORF">ACFOET_14850</name>
</gene>
<keyword evidence="2" id="KW-1185">Reference proteome</keyword>
<dbReference type="Proteomes" id="UP001595526">
    <property type="component" value="Unassembled WGS sequence"/>
</dbReference>
<evidence type="ECO:0000313" key="1">
    <source>
        <dbReference type="EMBL" id="MFC3198899.1"/>
    </source>
</evidence>
<dbReference type="EMBL" id="JBHRTA010000038">
    <property type="protein sequence ID" value="MFC3198899.1"/>
    <property type="molecule type" value="Genomic_DNA"/>
</dbReference>
<comment type="caution">
    <text evidence="1">The sequence shown here is derived from an EMBL/GenBank/DDBJ whole genome shotgun (WGS) entry which is preliminary data.</text>
</comment>
<name>A0ABV7JQ28_9SPHI</name>
<protein>
    <submittedName>
        <fullName evidence="1">DUF4270 family protein</fullName>
    </submittedName>
</protein>
<dbReference type="RefSeq" id="WP_379024000.1">
    <property type="nucleotide sequence ID" value="NZ_JBHRTA010000038.1"/>
</dbReference>
<evidence type="ECO:0000313" key="2">
    <source>
        <dbReference type="Proteomes" id="UP001595526"/>
    </source>
</evidence>